<organism evidence="9 10">
    <name type="scientific">Allokutzneria albata</name>
    <name type="common">Kibdelosporangium albatum</name>
    <dbReference type="NCBI Taxonomy" id="211114"/>
    <lineage>
        <taxon>Bacteria</taxon>
        <taxon>Bacillati</taxon>
        <taxon>Actinomycetota</taxon>
        <taxon>Actinomycetes</taxon>
        <taxon>Pseudonocardiales</taxon>
        <taxon>Pseudonocardiaceae</taxon>
        <taxon>Allokutzneria</taxon>
    </lineage>
</organism>
<gene>
    <name evidence="9" type="ORF">SAMN04489726_7592</name>
</gene>
<dbReference type="GO" id="GO:0019628">
    <property type="term" value="P:urate catabolic process"/>
    <property type="evidence" value="ECO:0007669"/>
    <property type="project" value="TreeGrafter"/>
</dbReference>
<feature type="region of interest" description="Disordered" evidence="7">
    <location>
        <begin position="71"/>
        <end position="93"/>
    </location>
</feature>
<accession>A0A1H0D532</accession>
<name>A0A1H0D532_ALLAB</name>
<dbReference type="InterPro" id="IPR017595">
    <property type="entry name" value="OHCU_decarboxylase-2"/>
</dbReference>
<dbReference type="SUPFAM" id="SSF158694">
    <property type="entry name" value="UraD-Like"/>
    <property type="match status" value="1"/>
</dbReference>
<dbReference type="InterPro" id="IPR018020">
    <property type="entry name" value="OHCU_decarboxylase"/>
</dbReference>
<reference evidence="9 10" key="1">
    <citation type="submission" date="2016-10" db="EMBL/GenBank/DDBJ databases">
        <authorList>
            <person name="de Groot N.N."/>
        </authorList>
    </citation>
    <scope>NUCLEOTIDE SEQUENCE [LARGE SCALE GENOMIC DNA]</scope>
    <source>
        <strain evidence="9 10">DSM 44149</strain>
    </source>
</reference>
<dbReference type="GO" id="GO:0006144">
    <property type="term" value="P:purine nucleobase metabolic process"/>
    <property type="evidence" value="ECO:0007669"/>
    <property type="project" value="UniProtKB-KW"/>
</dbReference>
<keyword evidence="10" id="KW-1185">Reference proteome</keyword>
<keyword evidence="5" id="KW-0210">Decarboxylase</keyword>
<dbReference type="GO" id="GO:0051997">
    <property type="term" value="F:2-oxo-4-hydroxy-4-carboxy-5-ureidoimidazoline decarboxylase activity"/>
    <property type="evidence" value="ECO:0007669"/>
    <property type="project" value="UniProtKB-EC"/>
</dbReference>
<evidence type="ECO:0000256" key="3">
    <source>
        <dbReference type="ARBA" id="ARBA00012257"/>
    </source>
</evidence>
<dbReference type="eggNOG" id="COG3195">
    <property type="taxonomic scope" value="Bacteria"/>
</dbReference>
<evidence type="ECO:0000256" key="6">
    <source>
        <dbReference type="ARBA" id="ARBA00023239"/>
    </source>
</evidence>
<evidence type="ECO:0000313" key="9">
    <source>
        <dbReference type="EMBL" id="SDN65196.1"/>
    </source>
</evidence>
<keyword evidence="4" id="KW-0659">Purine metabolism</keyword>
<proteinExistence type="predicted"/>
<dbReference type="Pfam" id="PF09349">
    <property type="entry name" value="OHCU_decarbox"/>
    <property type="match status" value="1"/>
</dbReference>
<dbReference type="NCBIfam" id="TIGR03180">
    <property type="entry name" value="UraD_2"/>
    <property type="match status" value="1"/>
</dbReference>
<dbReference type="RefSeq" id="WP_030428456.1">
    <property type="nucleotide sequence ID" value="NZ_JOEF01000004.1"/>
</dbReference>
<dbReference type="Gene3D" id="1.10.3330.10">
    <property type="entry name" value="Oxo-4-hydroxy-4-carboxy-5-ureidoimidazoline decarboxylase"/>
    <property type="match status" value="1"/>
</dbReference>
<dbReference type="NCBIfam" id="NF010372">
    <property type="entry name" value="PRK13798.1"/>
    <property type="match status" value="1"/>
</dbReference>
<evidence type="ECO:0000256" key="7">
    <source>
        <dbReference type="SAM" id="MobiDB-lite"/>
    </source>
</evidence>
<comment type="catalytic activity">
    <reaction evidence="1">
        <text>5-hydroxy-2-oxo-4-ureido-2,5-dihydro-1H-imidazole-5-carboxylate + H(+) = (S)-allantoin + CO2</text>
        <dbReference type="Rhea" id="RHEA:26301"/>
        <dbReference type="ChEBI" id="CHEBI:15378"/>
        <dbReference type="ChEBI" id="CHEBI:15678"/>
        <dbReference type="ChEBI" id="CHEBI:16526"/>
        <dbReference type="ChEBI" id="CHEBI:58639"/>
        <dbReference type="EC" id="4.1.1.97"/>
    </reaction>
</comment>
<evidence type="ECO:0000259" key="8">
    <source>
        <dbReference type="Pfam" id="PF09349"/>
    </source>
</evidence>
<dbReference type="PANTHER" id="PTHR43466:SF1">
    <property type="entry name" value="2-OXO-4-HYDROXY-4-CARBOXY-5-UREIDOIMIDAZOLINE DECARBOXYLASE-RELATED"/>
    <property type="match status" value="1"/>
</dbReference>
<dbReference type="Proteomes" id="UP000183376">
    <property type="component" value="Chromosome I"/>
</dbReference>
<comment type="pathway">
    <text evidence="2">Purine metabolism; urate degradation; (S)-allantoin from urate: step 3/3.</text>
</comment>
<dbReference type="EC" id="4.1.1.97" evidence="3"/>
<feature type="domain" description="Oxo-4-hydroxy-4-carboxy-5-ureidoimidazoline decarboxylase" evidence="8">
    <location>
        <begin position="9"/>
        <end position="162"/>
    </location>
</feature>
<dbReference type="EMBL" id="LT629701">
    <property type="protein sequence ID" value="SDN65196.1"/>
    <property type="molecule type" value="Genomic_DNA"/>
</dbReference>
<evidence type="ECO:0000256" key="5">
    <source>
        <dbReference type="ARBA" id="ARBA00022793"/>
    </source>
</evidence>
<dbReference type="InterPro" id="IPR036778">
    <property type="entry name" value="OHCU_decarboxylase_sf"/>
</dbReference>
<evidence type="ECO:0000256" key="2">
    <source>
        <dbReference type="ARBA" id="ARBA00004754"/>
    </source>
</evidence>
<dbReference type="PANTHER" id="PTHR43466">
    <property type="entry name" value="2-OXO-4-HYDROXY-4-CARBOXY-5-UREIDOIMIDAZOLINE DECARBOXYLASE-RELATED"/>
    <property type="match status" value="1"/>
</dbReference>
<keyword evidence="6" id="KW-0456">Lyase</keyword>
<sequence>MSSALDRFNALPDPDARSDLLACCAHPLWAERVSRARPFPDADALVVCGAKELAALDWAQLRVAVDAHPRIGQRPEGTGQEARWSRGEQSAAATEDERVRAELVAGNIAYEDRFGHVFLICATGLSAARVLDALRERLGNDEAAERAVVREELGRIVELRLRKLVAG</sequence>
<protein>
    <recommendedName>
        <fullName evidence="3">2-oxo-4-hydroxy-4-carboxy-5-ureidoimidazoline decarboxylase</fullName>
        <ecNumber evidence="3">4.1.1.97</ecNumber>
    </recommendedName>
</protein>
<dbReference type="OrthoDB" id="5243781at2"/>
<evidence type="ECO:0000256" key="1">
    <source>
        <dbReference type="ARBA" id="ARBA00001163"/>
    </source>
</evidence>
<evidence type="ECO:0000313" key="10">
    <source>
        <dbReference type="Proteomes" id="UP000183376"/>
    </source>
</evidence>
<dbReference type="AlphaFoldDB" id="A0A1H0D532"/>
<dbReference type="STRING" id="211114.SAMN04489726_7592"/>
<evidence type="ECO:0000256" key="4">
    <source>
        <dbReference type="ARBA" id="ARBA00022631"/>
    </source>
</evidence>